<dbReference type="InterPro" id="IPR000873">
    <property type="entry name" value="AMP-dep_synth/lig_dom"/>
</dbReference>
<evidence type="ECO:0000313" key="7">
    <source>
        <dbReference type="Proteomes" id="UP000196475"/>
    </source>
</evidence>
<keyword evidence="3" id="KW-0067">ATP-binding</keyword>
<evidence type="ECO:0000259" key="4">
    <source>
        <dbReference type="Pfam" id="PF00501"/>
    </source>
</evidence>
<comment type="caution">
    <text evidence="6">The sequence shown here is derived from an EMBL/GenBank/DDBJ whole genome shotgun (WGS) entry which is preliminary data.</text>
</comment>
<evidence type="ECO:0000256" key="3">
    <source>
        <dbReference type="ARBA" id="ARBA00022840"/>
    </source>
</evidence>
<dbReference type="InterPro" id="IPR050237">
    <property type="entry name" value="ATP-dep_AMP-bd_enzyme"/>
</dbReference>
<dbReference type="CDD" id="cd17631">
    <property type="entry name" value="FACL_FadD13-like"/>
    <property type="match status" value="1"/>
</dbReference>
<dbReference type="InterPro" id="IPR045851">
    <property type="entry name" value="AMP-bd_C_sf"/>
</dbReference>
<dbReference type="PROSITE" id="PS00455">
    <property type="entry name" value="AMP_BINDING"/>
    <property type="match status" value="1"/>
</dbReference>
<protein>
    <submittedName>
        <fullName evidence="6">AMP-dependent synthetase</fullName>
    </submittedName>
</protein>
<evidence type="ECO:0000313" key="6">
    <source>
        <dbReference type="EMBL" id="OUM86854.1"/>
    </source>
</evidence>
<dbReference type="Pfam" id="PF00501">
    <property type="entry name" value="AMP-binding"/>
    <property type="match status" value="1"/>
</dbReference>
<evidence type="ECO:0000256" key="1">
    <source>
        <dbReference type="ARBA" id="ARBA00006432"/>
    </source>
</evidence>
<dbReference type="Gene3D" id="3.30.300.30">
    <property type="match status" value="1"/>
</dbReference>
<dbReference type="EMBL" id="LZRT01000085">
    <property type="protein sequence ID" value="OUM86854.1"/>
    <property type="molecule type" value="Genomic_DNA"/>
</dbReference>
<dbReference type="Gene3D" id="3.40.50.12780">
    <property type="entry name" value="N-terminal domain of ligase-like"/>
    <property type="match status" value="1"/>
</dbReference>
<dbReference type="InterPro" id="IPR025110">
    <property type="entry name" value="AMP-bd_C"/>
</dbReference>
<feature type="domain" description="AMP-dependent synthetase/ligase" evidence="4">
    <location>
        <begin position="31"/>
        <end position="394"/>
    </location>
</feature>
<dbReference type="PANTHER" id="PTHR43767">
    <property type="entry name" value="LONG-CHAIN-FATTY-ACID--COA LIGASE"/>
    <property type="match status" value="1"/>
</dbReference>
<dbReference type="FunFam" id="3.30.300.30:FF:000008">
    <property type="entry name" value="2,3-dihydroxybenzoate-AMP ligase"/>
    <property type="match status" value="1"/>
</dbReference>
<comment type="similarity">
    <text evidence="1">Belongs to the ATP-dependent AMP-binding enzyme family.</text>
</comment>
<evidence type="ECO:0000259" key="5">
    <source>
        <dbReference type="Pfam" id="PF13193"/>
    </source>
</evidence>
<dbReference type="GO" id="GO:0016878">
    <property type="term" value="F:acid-thiol ligase activity"/>
    <property type="evidence" value="ECO:0007669"/>
    <property type="project" value="UniProtKB-ARBA"/>
</dbReference>
<dbReference type="PANTHER" id="PTHR43767:SF1">
    <property type="entry name" value="NONRIBOSOMAL PEPTIDE SYNTHASE PES1 (EUROFUNG)-RELATED"/>
    <property type="match status" value="1"/>
</dbReference>
<accession>A0A1Y3PIC9</accession>
<keyword evidence="2" id="KW-0436">Ligase</keyword>
<keyword evidence="3" id="KW-0547">Nucleotide-binding</keyword>
<gene>
    <name evidence="6" type="ORF">BAA01_15610</name>
</gene>
<proteinExistence type="inferred from homology"/>
<dbReference type="GO" id="GO:0005524">
    <property type="term" value="F:ATP binding"/>
    <property type="evidence" value="ECO:0007669"/>
    <property type="project" value="UniProtKB-KW"/>
</dbReference>
<organism evidence="6 7">
    <name type="scientific">Bacillus thermozeamaize</name>
    <dbReference type="NCBI Taxonomy" id="230954"/>
    <lineage>
        <taxon>Bacteria</taxon>
        <taxon>Bacillati</taxon>
        <taxon>Bacillota</taxon>
        <taxon>Bacilli</taxon>
        <taxon>Bacillales</taxon>
        <taxon>Bacillaceae</taxon>
        <taxon>Bacillus</taxon>
    </lineage>
</organism>
<dbReference type="AlphaFoldDB" id="A0A1Y3PIC9"/>
<name>A0A1Y3PIC9_9BACI</name>
<dbReference type="Pfam" id="PF13193">
    <property type="entry name" value="AMP-binding_C"/>
    <property type="match status" value="1"/>
</dbReference>
<sequence>MNFILYILYRGGVVVNSVTLINRVAIGDIIRRSARRYPSKTAIVDGKRRMTFQELEGQSNQFAHYLLSQGFRKGDKIATICQNSADFVVAMFGIHKAGMVWVPINPGLAPADIQYILTHSEARLVIVDDQLFANPSLRNLLMETVDKMVIIPYAGLPSEDGLPIIESALALQPTEEPLLEIAERDVAQIMYTSGTTGRPKGVMQSHLAVYIASLGNIIEMNLRADDVATAMMPLFHCAQHSMLTSFLHIGATNVILRGFDPVTLMATIEREKITWVFALPMMYRVLLDHPERASYDLSSLKFCLYAMAPMDENTLRRAIAELCPNFALGSGQTEMYPGTTFFKPEEQLRRFGSYWGSPSIINDTAIMDEEGNLLPPGQVGEIVHRGPNVMEGYYKNPEATAESRLHGWHHTGDLGMFDADGQLLFVDRKKDMIKTGGENVPSIKVEQVLLSHPAVANAAAVGLPHPRWSEAVTAFVTLKPGARASGEELIQFCKGHLGGFEVPKAVQIIEQFPMTTTGKIQKHVLRDTYRDFYAKESV</sequence>
<feature type="domain" description="AMP-binding enzyme C-terminal" evidence="5">
    <location>
        <begin position="444"/>
        <end position="519"/>
    </location>
</feature>
<dbReference type="SUPFAM" id="SSF56801">
    <property type="entry name" value="Acetyl-CoA synthetase-like"/>
    <property type="match status" value="1"/>
</dbReference>
<dbReference type="InterPro" id="IPR042099">
    <property type="entry name" value="ANL_N_sf"/>
</dbReference>
<dbReference type="Proteomes" id="UP000196475">
    <property type="component" value="Unassembled WGS sequence"/>
</dbReference>
<evidence type="ECO:0000256" key="2">
    <source>
        <dbReference type="ARBA" id="ARBA00022598"/>
    </source>
</evidence>
<dbReference type="InterPro" id="IPR020845">
    <property type="entry name" value="AMP-binding_CS"/>
</dbReference>
<reference evidence="7" key="1">
    <citation type="submission" date="2016-06" db="EMBL/GenBank/DDBJ databases">
        <authorList>
            <person name="Nascimento L."/>
            <person name="Pereira R.V."/>
            <person name="Martins L.F."/>
            <person name="Quaggio R.B."/>
            <person name="Silva A.M."/>
            <person name="Setubal J.C."/>
        </authorList>
    </citation>
    <scope>NUCLEOTIDE SEQUENCE [LARGE SCALE GENOMIC DNA]</scope>
</reference>